<dbReference type="Gene3D" id="4.10.240.10">
    <property type="entry name" value="Zn(2)-C6 fungal-type DNA-binding domain"/>
    <property type="match status" value="1"/>
</dbReference>
<dbReference type="InterPro" id="IPR036864">
    <property type="entry name" value="Zn2-C6_fun-type_DNA-bd_sf"/>
</dbReference>
<proteinExistence type="predicted"/>
<protein>
    <submittedName>
        <fullName evidence="3">RHTO0S01e04742g1_1</fullName>
    </submittedName>
</protein>
<feature type="domain" description="Zn(2)-C6 fungal-type" evidence="2">
    <location>
        <begin position="23"/>
        <end position="57"/>
    </location>
</feature>
<dbReference type="GO" id="GO:0008270">
    <property type="term" value="F:zinc ion binding"/>
    <property type="evidence" value="ECO:0007669"/>
    <property type="project" value="InterPro"/>
</dbReference>
<evidence type="ECO:0000256" key="1">
    <source>
        <dbReference type="SAM" id="MobiDB-lite"/>
    </source>
</evidence>
<gene>
    <name evidence="3" type="ORF">RHTO0S_01e04742g</name>
</gene>
<reference evidence="3" key="1">
    <citation type="journal article" date="2014" name="Genome Announc.">
        <title>Draft genome sequence of Rhodosporidium toruloides CECT1137, an oleaginous yeast of biotechnological interest.</title>
        <authorList>
            <person name="Morin N."/>
            <person name="Calcas X."/>
            <person name="Devillers H."/>
            <person name="Durrens P."/>
            <person name="Sherman D.J."/>
            <person name="Nicaud J.-M."/>
            <person name="Neuveglise C."/>
        </authorList>
    </citation>
    <scope>NUCLEOTIDE SEQUENCE</scope>
    <source>
        <strain evidence="3">CECT1137</strain>
    </source>
</reference>
<dbReference type="GO" id="GO:0000981">
    <property type="term" value="F:DNA-binding transcription factor activity, RNA polymerase II-specific"/>
    <property type="evidence" value="ECO:0007669"/>
    <property type="project" value="InterPro"/>
</dbReference>
<evidence type="ECO:0000313" key="3">
    <source>
        <dbReference type="EMBL" id="CDR35680.1"/>
    </source>
</evidence>
<dbReference type="EMBL" id="LK052936">
    <property type="protein sequence ID" value="CDR35680.1"/>
    <property type="molecule type" value="Genomic_DNA"/>
</dbReference>
<accession>A0A061ADS1</accession>
<feature type="region of interest" description="Disordered" evidence="1">
    <location>
        <begin position="1"/>
        <end position="28"/>
    </location>
</feature>
<evidence type="ECO:0000259" key="2">
    <source>
        <dbReference type="PROSITE" id="PS50048"/>
    </source>
</evidence>
<feature type="region of interest" description="Disordered" evidence="1">
    <location>
        <begin position="609"/>
        <end position="632"/>
    </location>
</feature>
<sequence>MMNSPADSQAPRARGKRGPAASSCDSCRRRRIACRRRSGDSSGPCESCEQKGLSCAFGGQASGRLAVVKPSTPPLLAGPSRADNRLALEELDSAFGFELLSLYDGADGRSSALYPLPIWDYSSLRSRFKHAGNRLCELSQEDQLLCRVVFASAMPHWHSTALATPETRAVLARQLLAAAQENADMLGIWRKPDSVSTKSLLLLQQVAGRGEITSVDSLVCLSTCISHIKMLVDAAEPFGPAGVPVEGKTALIWSAGLFDAAIAVERRKEPYFSPSDYALIFSYPGKLAPRDLLVKALQEDAWSITVSALPGVRAYIDIARRVSMLLSRAKRMPRAEAEAAEYKSCWRDLDALYAWASMAAELAIHGGEGDEFGRTNLELYCNFAFGPAIAAEFAMLQHLEDLDKRDAAHVFDLSDYLSQSLLETARQRFPIRLCRYLRAVRTTQGHNFFAVLGGTVISVSRILAITRAFLTTSAWDTTLHDNPQDKLAALDYLATALEAISRTYPEAPDTAEVSEAVRAERLALTMLAGGSSLPPLYKSATAVPPSLGRLNGWTYASEVSALTPLLVHEINETLYDHVMPVSSNDSNMDVSEQSDSAIVKASPPWNDFELVSSGSDRASQRSVGPSPALQGPSLSLLSGSEWSTVSSEGFASTLWPSADCTFDSSFGAAQASTTSTTGEAGDSQALLDLLSRTASPDVHFTASPPANFLLSATATASPSTLKQANQADGSLLSLDSAPPPFALAAQNPYGASSTNGAGDFDWYEAAGDFGAT</sequence>
<dbReference type="SUPFAM" id="SSF57701">
    <property type="entry name" value="Zn2/Cys6 DNA-binding domain"/>
    <property type="match status" value="1"/>
</dbReference>
<dbReference type="InterPro" id="IPR001138">
    <property type="entry name" value="Zn2Cys6_DnaBD"/>
</dbReference>
<dbReference type="PROSITE" id="PS00463">
    <property type="entry name" value="ZN2_CY6_FUNGAL_1"/>
    <property type="match status" value="1"/>
</dbReference>
<dbReference type="PROSITE" id="PS50048">
    <property type="entry name" value="ZN2_CY6_FUNGAL_2"/>
    <property type="match status" value="1"/>
</dbReference>
<feature type="compositionally biased region" description="Polar residues" evidence="1">
    <location>
        <begin position="612"/>
        <end position="623"/>
    </location>
</feature>
<name>A0A061ADS1_RHOTO</name>
<organism evidence="3">
    <name type="scientific">Rhodotorula toruloides</name>
    <name type="common">Yeast</name>
    <name type="synonym">Rhodosporidium toruloides</name>
    <dbReference type="NCBI Taxonomy" id="5286"/>
    <lineage>
        <taxon>Eukaryota</taxon>
        <taxon>Fungi</taxon>
        <taxon>Dikarya</taxon>
        <taxon>Basidiomycota</taxon>
        <taxon>Pucciniomycotina</taxon>
        <taxon>Microbotryomycetes</taxon>
        <taxon>Sporidiobolales</taxon>
        <taxon>Sporidiobolaceae</taxon>
        <taxon>Rhodotorula</taxon>
    </lineage>
</organism>
<dbReference type="AlphaFoldDB" id="A0A061ADS1"/>